<dbReference type="OrthoDB" id="21390at2"/>
<evidence type="ECO:0000313" key="3">
    <source>
        <dbReference type="Proteomes" id="UP000244571"/>
    </source>
</evidence>
<name>A0A2R4XK13_9BURK</name>
<feature type="domain" description="AtuA-like ferredoxin-fold" evidence="1">
    <location>
        <begin position="10"/>
        <end position="107"/>
    </location>
</feature>
<dbReference type="Proteomes" id="UP000244571">
    <property type="component" value="Chromosome"/>
</dbReference>
<dbReference type="RefSeq" id="WP_108621507.1">
    <property type="nucleotide sequence ID" value="NZ_CP028901.1"/>
</dbReference>
<protein>
    <recommendedName>
        <fullName evidence="1">AtuA-like ferredoxin-fold domain-containing protein</fullName>
    </recommendedName>
</protein>
<keyword evidence="3" id="KW-1185">Reference proteome</keyword>
<reference evidence="2 3" key="1">
    <citation type="submission" date="2018-04" db="EMBL/GenBank/DDBJ databases">
        <title>Bordetella sp. HZ20 isolated from seawater.</title>
        <authorList>
            <person name="Sun C."/>
        </authorList>
    </citation>
    <scope>NUCLEOTIDE SEQUENCE [LARGE SCALE GENOMIC DNA]</scope>
    <source>
        <strain evidence="2 3">HZ20</strain>
    </source>
</reference>
<dbReference type="KEGG" id="boz:DBV39_10620"/>
<dbReference type="Pfam" id="PF23544">
    <property type="entry name" value="AtuA_ferredoxin"/>
    <property type="match status" value="1"/>
</dbReference>
<dbReference type="InterPro" id="IPR056362">
    <property type="entry name" value="AtuA-like_ferredoxin_dom"/>
</dbReference>
<sequence>MDQNALSTRALYHFAHARTGDKGNRINISVIAYKSEEFERLVRQVTEQRVAEHFAYRHPTRVTRHVLPRLHAMNFVIDDVLDGGVNDSLNLDMHGKSLSYHLLTMEV</sequence>
<dbReference type="AlphaFoldDB" id="A0A2R4XK13"/>
<dbReference type="PANTHER" id="PTHR47472:SF1">
    <property type="entry name" value="DUF1446-DOMAIN-CONTAINING PROTEIN"/>
    <property type="match status" value="1"/>
</dbReference>
<organism evidence="2 3">
    <name type="scientific">Orrella marina</name>
    <dbReference type="NCBI Taxonomy" id="2163011"/>
    <lineage>
        <taxon>Bacteria</taxon>
        <taxon>Pseudomonadati</taxon>
        <taxon>Pseudomonadota</taxon>
        <taxon>Betaproteobacteria</taxon>
        <taxon>Burkholderiales</taxon>
        <taxon>Alcaligenaceae</taxon>
        <taxon>Orrella</taxon>
    </lineage>
</organism>
<gene>
    <name evidence="2" type="ORF">DBV39_10620</name>
</gene>
<proteinExistence type="predicted"/>
<dbReference type="EMBL" id="CP028901">
    <property type="protein sequence ID" value="AWB34091.1"/>
    <property type="molecule type" value="Genomic_DNA"/>
</dbReference>
<evidence type="ECO:0000259" key="1">
    <source>
        <dbReference type="Pfam" id="PF23544"/>
    </source>
</evidence>
<dbReference type="PANTHER" id="PTHR47472">
    <property type="entry name" value="PROPIONYL-COA CARBOXYLASE"/>
    <property type="match status" value="1"/>
</dbReference>
<accession>A0A2R4XK13</accession>
<evidence type="ECO:0000313" key="2">
    <source>
        <dbReference type="EMBL" id="AWB34091.1"/>
    </source>
</evidence>